<dbReference type="PANTHER" id="PTHR19211:SF117">
    <property type="entry name" value="ATP-BINDING CASSETTE SUB-FAMILY F MEMBER 3"/>
    <property type="match status" value="1"/>
</dbReference>
<dbReference type="FunFam" id="3.40.50.300:FF:000104">
    <property type="entry name" value="ATP-binding cassette sub-family F member 3"/>
    <property type="match status" value="1"/>
</dbReference>
<dbReference type="AlphaFoldDB" id="A0A0P1BAS8"/>
<organism evidence="5 6">
    <name type="scientific">Ceraceosorus bombacis</name>
    <dbReference type="NCBI Taxonomy" id="401625"/>
    <lineage>
        <taxon>Eukaryota</taxon>
        <taxon>Fungi</taxon>
        <taxon>Dikarya</taxon>
        <taxon>Basidiomycota</taxon>
        <taxon>Ustilaginomycotina</taxon>
        <taxon>Exobasidiomycetes</taxon>
        <taxon>Ceraceosorales</taxon>
        <taxon>Ceraceosoraceae</taxon>
        <taxon>Ceraceosorus</taxon>
    </lineage>
</organism>
<dbReference type="PROSITE" id="PS00211">
    <property type="entry name" value="ABC_TRANSPORTER_1"/>
    <property type="match status" value="1"/>
</dbReference>
<evidence type="ECO:0000256" key="2">
    <source>
        <dbReference type="ARBA" id="ARBA00022741"/>
    </source>
</evidence>
<dbReference type="Gene3D" id="3.40.50.300">
    <property type="entry name" value="P-loop containing nucleotide triphosphate hydrolases"/>
    <property type="match status" value="1"/>
</dbReference>
<proteinExistence type="predicted"/>
<dbReference type="Proteomes" id="UP000054845">
    <property type="component" value="Unassembled WGS sequence"/>
</dbReference>
<dbReference type="PROSITE" id="PS50893">
    <property type="entry name" value="ABC_TRANSPORTER_2"/>
    <property type="match status" value="1"/>
</dbReference>
<name>A0A0P1BAS8_9BASI</name>
<evidence type="ECO:0000256" key="1">
    <source>
        <dbReference type="ARBA" id="ARBA00022737"/>
    </source>
</evidence>
<dbReference type="STRING" id="401625.A0A0P1BAS8"/>
<keyword evidence="3" id="KW-0067">ATP-binding</keyword>
<dbReference type="SMART" id="SM00382">
    <property type="entry name" value="AAA"/>
    <property type="match status" value="1"/>
</dbReference>
<dbReference type="Pfam" id="PF00005">
    <property type="entry name" value="ABC_tran"/>
    <property type="match status" value="1"/>
</dbReference>
<dbReference type="OrthoDB" id="2110130at2759"/>
<evidence type="ECO:0000259" key="4">
    <source>
        <dbReference type="PROSITE" id="PS50893"/>
    </source>
</evidence>
<evidence type="ECO:0000313" key="5">
    <source>
        <dbReference type="EMBL" id="CEH13169.1"/>
    </source>
</evidence>
<keyword evidence="2" id="KW-0547">Nucleotide-binding</keyword>
<sequence length="361" mass="39892">MPTRQREIQREELTARLGEVQAKLVDMEADTGPSRAASLLSGLGILDKDQSKPTSSFSGPSSTRSLRTLCICTPRGWTTTRATLPNSTRLEARGERISCATQAQSKIKELERMPEVEAPEQDEVVKFRLPETDKLPPPLLQLDNVTFGYTPDKILLKDVNFDVGMESRIAIVGSNGAGKSTLMKLLMGNINPISGDQKRNNRLRIGYFSQHHIDQLDLTVSPVAFLAAKFPGKSVEEYRSHLGAFGIKGPTGLQIIATLSGGQKSRVAFAQLSLMRPHVLLLDEPTNHLDIEGLDALMDAIKAWNGGVIAISHDQRFIQNCMDQLWVADAEKKTVTQFRGDVESYKSIIIEMNRKLQTSHS</sequence>
<dbReference type="GO" id="GO:0005524">
    <property type="term" value="F:ATP binding"/>
    <property type="evidence" value="ECO:0007669"/>
    <property type="project" value="UniProtKB-KW"/>
</dbReference>
<dbReference type="InterPro" id="IPR017871">
    <property type="entry name" value="ABC_transporter-like_CS"/>
</dbReference>
<dbReference type="SUPFAM" id="SSF52540">
    <property type="entry name" value="P-loop containing nucleoside triphosphate hydrolases"/>
    <property type="match status" value="1"/>
</dbReference>
<accession>A0A0P1BAS8</accession>
<dbReference type="GO" id="GO:0016887">
    <property type="term" value="F:ATP hydrolysis activity"/>
    <property type="evidence" value="ECO:0007669"/>
    <property type="project" value="InterPro"/>
</dbReference>
<dbReference type="InterPro" id="IPR003439">
    <property type="entry name" value="ABC_transporter-like_ATP-bd"/>
</dbReference>
<dbReference type="PANTHER" id="PTHR19211">
    <property type="entry name" value="ATP-BINDING TRANSPORT PROTEIN-RELATED"/>
    <property type="match status" value="1"/>
</dbReference>
<reference evidence="5 6" key="1">
    <citation type="submission" date="2014-09" db="EMBL/GenBank/DDBJ databases">
        <authorList>
            <person name="Magalhaes I.L.F."/>
            <person name="Oliveira U."/>
            <person name="Santos F.R."/>
            <person name="Vidigal T.H.D.A."/>
            <person name="Brescovit A.D."/>
            <person name="Santos A.J."/>
        </authorList>
    </citation>
    <scope>NUCLEOTIDE SEQUENCE [LARGE SCALE GENOMIC DNA]</scope>
</reference>
<feature type="domain" description="ABC transporter" evidence="4">
    <location>
        <begin position="140"/>
        <end position="355"/>
    </location>
</feature>
<protein>
    <submittedName>
        <fullName evidence="5">Probable positive effector protein gcn20</fullName>
    </submittedName>
</protein>
<evidence type="ECO:0000313" key="6">
    <source>
        <dbReference type="Proteomes" id="UP000054845"/>
    </source>
</evidence>
<dbReference type="CDD" id="cd03221">
    <property type="entry name" value="ABCF_EF-3"/>
    <property type="match status" value="1"/>
</dbReference>
<dbReference type="InterPro" id="IPR027417">
    <property type="entry name" value="P-loop_NTPase"/>
</dbReference>
<dbReference type="InterPro" id="IPR003593">
    <property type="entry name" value="AAA+_ATPase"/>
</dbReference>
<keyword evidence="6" id="KW-1185">Reference proteome</keyword>
<keyword evidence="1" id="KW-0677">Repeat</keyword>
<dbReference type="EMBL" id="CCYA01000206">
    <property type="protein sequence ID" value="CEH13169.1"/>
    <property type="molecule type" value="Genomic_DNA"/>
</dbReference>
<dbReference type="InterPro" id="IPR050611">
    <property type="entry name" value="ABCF"/>
</dbReference>
<evidence type="ECO:0000256" key="3">
    <source>
        <dbReference type="ARBA" id="ARBA00022840"/>
    </source>
</evidence>